<name>A0A1H4AIN8_9GAMM</name>
<dbReference type="AlphaFoldDB" id="A0A1H4AIN8"/>
<sequence>MPVLALTIGGCAGANFDGFWDDVRGKPQAYTYRTVPVAERPAFPRACLVDDQPMAGYAQCVEQGIHCYQLDNGNWCAGAYSPFVISYRPQWPR</sequence>
<evidence type="ECO:0000313" key="2">
    <source>
        <dbReference type="Proteomes" id="UP000198658"/>
    </source>
</evidence>
<dbReference type="STRING" id="658218.SAMN05216562_2802"/>
<dbReference type="EMBL" id="FNQO01000003">
    <property type="protein sequence ID" value="SEA35618.1"/>
    <property type="molecule type" value="Genomic_DNA"/>
</dbReference>
<organism evidence="1 2">
    <name type="scientific">Microbulbifer marinus</name>
    <dbReference type="NCBI Taxonomy" id="658218"/>
    <lineage>
        <taxon>Bacteria</taxon>
        <taxon>Pseudomonadati</taxon>
        <taxon>Pseudomonadota</taxon>
        <taxon>Gammaproteobacteria</taxon>
        <taxon>Cellvibrionales</taxon>
        <taxon>Microbulbiferaceae</taxon>
        <taxon>Microbulbifer</taxon>
    </lineage>
</organism>
<accession>A0A1H4AIN8</accession>
<dbReference type="Proteomes" id="UP000198658">
    <property type="component" value="Unassembled WGS sequence"/>
</dbReference>
<keyword evidence="2" id="KW-1185">Reference proteome</keyword>
<evidence type="ECO:0000313" key="1">
    <source>
        <dbReference type="EMBL" id="SEA35618.1"/>
    </source>
</evidence>
<gene>
    <name evidence="1" type="ORF">SAMN05216562_2802</name>
</gene>
<reference evidence="2" key="1">
    <citation type="submission" date="2016-10" db="EMBL/GenBank/DDBJ databases">
        <authorList>
            <person name="Varghese N."/>
            <person name="Submissions S."/>
        </authorList>
    </citation>
    <scope>NUCLEOTIDE SEQUENCE [LARGE SCALE GENOMIC DNA]</scope>
    <source>
        <strain evidence="2">CGMCC 1.10657</strain>
    </source>
</reference>
<protein>
    <submittedName>
        <fullName evidence="1">Uncharacterized protein</fullName>
    </submittedName>
</protein>
<proteinExistence type="predicted"/>